<dbReference type="VEuPathDB" id="CryptoDB:Vbra_3109"/>
<evidence type="ECO:0000256" key="3">
    <source>
        <dbReference type="ARBA" id="ARBA00022807"/>
    </source>
</evidence>
<evidence type="ECO:0000313" key="5">
    <source>
        <dbReference type="Proteomes" id="UP000041254"/>
    </source>
</evidence>
<dbReference type="PANTHER" id="PTHR46143">
    <property type="entry name" value="CALPAIN-7"/>
    <property type="match status" value="1"/>
</dbReference>
<protein>
    <recommendedName>
        <fullName evidence="6">Calpain catalytic domain-containing protein</fullName>
    </recommendedName>
</protein>
<dbReference type="Proteomes" id="UP000041254">
    <property type="component" value="Unassembled WGS sequence"/>
</dbReference>
<evidence type="ECO:0000313" key="4">
    <source>
        <dbReference type="EMBL" id="CEM22046.1"/>
    </source>
</evidence>
<reference evidence="4 5" key="1">
    <citation type="submission" date="2014-11" db="EMBL/GenBank/DDBJ databases">
        <authorList>
            <person name="Zhu J."/>
            <person name="Qi W."/>
            <person name="Song R."/>
        </authorList>
    </citation>
    <scope>NUCLEOTIDE SEQUENCE [LARGE SCALE GENOMIC DNA]</scope>
</reference>
<dbReference type="InParanoid" id="A0A0G4G1X8"/>
<keyword evidence="2" id="KW-0378">Hydrolase</keyword>
<dbReference type="AlphaFoldDB" id="A0A0G4G1X8"/>
<dbReference type="InterPro" id="IPR036213">
    <property type="entry name" value="Calpain_III_sf"/>
</dbReference>
<dbReference type="Gene3D" id="2.60.120.380">
    <property type="match status" value="1"/>
</dbReference>
<evidence type="ECO:0000256" key="2">
    <source>
        <dbReference type="ARBA" id="ARBA00022801"/>
    </source>
</evidence>
<dbReference type="PhylomeDB" id="A0A0G4G1X8"/>
<dbReference type="GO" id="GO:0004197">
    <property type="term" value="F:cysteine-type endopeptidase activity"/>
    <property type="evidence" value="ECO:0007669"/>
    <property type="project" value="TreeGrafter"/>
</dbReference>
<keyword evidence="3" id="KW-0788">Thiol protease</keyword>
<dbReference type="OrthoDB" id="167576at2759"/>
<proteinExistence type="predicted"/>
<name>A0A0G4G1X8_VITBC</name>
<evidence type="ECO:0000256" key="1">
    <source>
        <dbReference type="ARBA" id="ARBA00022670"/>
    </source>
</evidence>
<keyword evidence="5" id="KW-1185">Reference proteome</keyword>
<dbReference type="PANTHER" id="PTHR46143:SF1">
    <property type="entry name" value="CALPAIN-7"/>
    <property type="match status" value="1"/>
</dbReference>
<accession>A0A0G4G1X8</accession>
<dbReference type="STRING" id="1169540.A0A0G4G1X8"/>
<dbReference type="SUPFAM" id="SSF49758">
    <property type="entry name" value="Calpain large subunit, middle domain (domain III)"/>
    <property type="match status" value="2"/>
</dbReference>
<dbReference type="EMBL" id="CDMY01000549">
    <property type="protein sequence ID" value="CEM22046.1"/>
    <property type="molecule type" value="Genomic_DNA"/>
</dbReference>
<dbReference type="GO" id="GO:0006508">
    <property type="term" value="P:proteolysis"/>
    <property type="evidence" value="ECO:0007669"/>
    <property type="project" value="UniProtKB-KW"/>
</dbReference>
<evidence type="ECO:0008006" key="6">
    <source>
        <dbReference type="Google" id="ProtNLM"/>
    </source>
</evidence>
<dbReference type="InterPro" id="IPR051297">
    <property type="entry name" value="PalB/RIM13"/>
</dbReference>
<gene>
    <name evidence="4" type="ORF">Vbra_3109</name>
</gene>
<organism evidence="4 5">
    <name type="scientific">Vitrella brassicaformis (strain CCMP3155)</name>
    <dbReference type="NCBI Taxonomy" id="1169540"/>
    <lineage>
        <taxon>Eukaryota</taxon>
        <taxon>Sar</taxon>
        <taxon>Alveolata</taxon>
        <taxon>Colpodellida</taxon>
        <taxon>Vitrellaceae</taxon>
        <taxon>Vitrella</taxon>
    </lineage>
</organism>
<keyword evidence="1" id="KW-0645">Protease</keyword>
<sequence length="319" mass="36136">MKSQLKYNPEKHKEDDGCFWMEWDAVAKHFEDIALAYHPPSIFPHRVDIHSCFNPTGQAAFISTARTVSAFSPQFALTLLPSTKDLSVGEVEVWVQLHRHISAADQVKEEKEKRISITTHIFEGSDRVLRPGGSRWSELGAPSSLMIKLDKFRLPWRKRHDWMRKDLNLNYTIVVDQHKRKEDFCFTMSVFSTVKASLFELDPLIPAGWISQYHDGEWTAETPGDRKINKNPQYCVTTPENVSAVILLESHMARQVAVALVSTHCTQPLGDDAFTQNYNVQIDVTFKAGENRLVVASLSSDEGKYRLSIHTAPVSGTPV</sequence>